<dbReference type="Proteomes" id="UP001500954">
    <property type="component" value="Unassembled WGS sequence"/>
</dbReference>
<evidence type="ECO:0000259" key="1">
    <source>
        <dbReference type="Pfam" id="PF00884"/>
    </source>
</evidence>
<accession>A0ABP6Y2Q1</accession>
<dbReference type="CDD" id="cd16027">
    <property type="entry name" value="SGSH"/>
    <property type="match status" value="1"/>
</dbReference>
<dbReference type="PANTHER" id="PTHR43751">
    <property type="entry name" value="SULFATASE"/>
    <property type="match status" value="1"/>
</dbReference>
<evidence type="ECO:0000313" key="3">
    <source>
        <dbReference type="Proteomes" id="UP001500954"/>
    </source>
</evidence>
<protein>
    <submittedName>
        <fullName evidence="2">Sulfatase</fullName>
    </submittedName>
</protein>
<dbReference type="InterPro" id="IPR052701">
    <property type="entry name" value="GAG_Ulvan_Degrading_Sulfatases"/>
</dbReference>
<dbReference type="InterPro" id="IPR017850">
    <property type="entry name" value="Alkaline_phosphatase_core_sf"/>
</dbReference>
<comment type="caution">
    <text evidence="2">The sequence shown here is derived from an EMBL/GenBank/DDBJ whole genome shotgun (WGS) entry which is preliminary data.</text>
</comment>
<dbReference type="EMBL" id="BAABCY010000070">
    <property type="protein sequence ID" value="GAA3575820.1"/>
    <property type="molecule type" value="Genomic_DNA"/>
</dbReference>
<organism evidence="2 3">
    <name type="scientific">Snuella lapsa</name>
    <dbReference type="NCBI Taxonomy" id="870481"/>
    <lineage>
        <taxon>Bacteria</taxon>
        <taxon>Pseudomonadati</taxon>
        <taxon>Bacteroidota</taxon>
        <taxon>Flavobacteriia</taxon>
        <taxon>Flavobacteriales</taxon>
        <taxon>Flavobacteriaceae</taxon>
        <taxon>Snuella</taxon>
    </lineage>
</organism>
<evidence type="ECO:0000313" key="2">
    <source>
        <dbReference type="EMBL" id="GAA3575820.1"/>
    </source>
</evidence>
<dbReference type="Gene3D" id="3.40.720.10">
    <property type="entry name" value="Alkaline Phosphatase, subunit A"/>
    <property type="match status" value="1"/>
</dbReference>
<sequence>MALLSVLVFACQSTEKKETVEKQNRPNILFCISDDATYKHLSAYGSEFVKTPAFDKIAGAGLLFSNAYTPNAKCAPSRSIIVTGRNSWQLEEAGNHWSYFPTKFKTFAETLVENGYHVGYTAKGLAPVVALTEAGDQRPVLGKKYNKIRTTPPAKGMSTIDYSANFSQFLKEKKAGEPFCFWYGGLEPHREYEYGSGISKGNKKLSDIKIVPAFWPDTEEVRNDMLDYAFEIEYFDFHLGKMIEALEQAGELENTLIVVTSDNGMPFPRVKGQAYEYSNHLPLAIMWKNGIKTPGRVIDDIVNFTDLAPTFLEVAEISEKSSGMQAIQGKSLTDILFSNQSGIVTPSRDHVLIGKERHDVGRPNDVGYPIRGIRKGDYLFVINFETSRWPAGNPITGYLNCDGGATKTRIINDRRNGVDTTLWQLSFGRRKRFELYNITKDPECITNLVDEEGYAEIASSLQSQLENELIEQGDPRMFGKGYLFDDYLYSHEKDRNFYERYINGENPTAGWVNETDFEKEDK</sequence>
<name>A0ABP6Y2Q1_9FLAO</name>
<gene>
    <name evidence="2" type="ORF">GCM10022395_26040</name>
</gene>
<keyword evidence="3" id="KW-1185">Reference proteome</keyword>
<dbReference type="Pfam" id="PF00884">
    <property type="entry name" value="Sulfatase"/>
    <property type="match status" value="1"/>
</dbReference>
<feature type="domain" description="Sulfatase N-terminal" evidence="1">
    <location>
        <begin position="26"/>
        <end position="316"/>
    </location>
</feature>
<reference evidence="3" key="1">
    <citation type="journal article" date="2019" name="Int. J. Syst. Evol. Microbiol.">
        <title>The Global Catalogue of Microorganisms (GCM) 10K type strain sequencing project: providing services to taxonomists for standard genome sequencing and annotation.</title>
        <authorList>
            <consortium name="The Broad Institute Genomics Platform"/>
            <consortium name="The Broad Institute Genome Sequencing Center for Infectious Disease"/>
            <person name="Wu L."/>
            <person name="Ma J."/>
        </authorList>
    </citation>
    <scope>NUCLEOTIDE SEQUENCE [LARGE SCALE GENOMIC DNA]</scope>
    <source>
        <strain evidence="3">JCM 17111</strain>
    </source>
</reference>
<dbReference type="InterPro" id="IPR000917">
    <property type="entry name" value="Sulfatase_N"/>
</dbReference>
<dbReference type="SUPFAM" id="SSF53649">
    <property type="entry name" value="Alkaline phosphatase-like"/>
    <property type="match status" value="1"/>
</dbReference>
<proteinExistence type="predicted"/>
<dbReference type="PANTHER" id="PTHR43751:SF1">
    <property type="entry name" value="SULFATASE ATSG-RELATED"/>
    <property type="match status" value="1"/>
</dbReference>